<dbReference type="Pfam" id="PF06808">
    <property type="entry name" value="DctM"/>
    <property type="match status" value="1"/>
</dbReference>
<keyword evidence="10" id="KW-1185">Reference proteome</keyword>
<dbReference type="PIRSF" id="PIRSF006066">
    <property type="entry name" value="HI0050"/>
    <property type="match status" value="1"/>
</dbReference>
<comment type="subcellular location">
    <subcellularLocation>
        <location evidence="1">Cell inner membrane</location>
        <topology evidence="1">Multi-pass membrane protein</topology>
    </subcellularLocation>
</comment>
<dbReference type="RefSeq" id="WP_083053002.1">
    <property type="nucleotide sequence ID" value="NZ_MWQY01000035.1"/>
</dbReference>
<dbReference type="PANTHER" id="PTHR33362:SF2">
    <property type="entry name" value="TRAP TRANSPORTER LARGE PERMEASE PROTEIN"/>
    <property type="match status" value="1"/>
</dbReference>
<dbReference type="NCBIfam" id="TIGR00786">
    <property type="entry name" value="dctM"/>
    <property type="match status" value="1"/>
</dbReference>
<comment type="caution">
    <text evidence="9">The sequence shown here is derived from an EMBL/GenBank/DDBJ whole genome shotgun (WGS) entry which is preliminary data.</text>
</comment>
<keyword evidence="2" id="KW-1003">Cell membrane</keyword>
<evidence type="ECO:0000256" key="6">
    <source>
        <dbReference type="ARBA" id="ARBA00023136"/>
    </source>
</evidence>
<evidence type="ECO:0000256" key="1">
    <source>
        <dbReference type="ARBA" id="ARBA00004429"/>
    </source>
</evidence>
<feature type="transmembrane region" description="Helical" evidence="7">
    <location>
        <begin position="269"/>
        <end position="293"/>
    </location>
</feature>
<dbReference type="EMBL" id="MWQY01000035">
    <property type="protein sequence ID" value="ORC30238.1"/>
    <property type="molecule type" value="Genomic_DNA"/>
</dbReference>
<name>A0A1Y1RU98_9SPIO</name>
<feature type="transmembrane region" description="Helical" evidence="7">
    <location>
        <begin position="240"/>
        <end position="257"/>
    </location>
</feature>
<dbReference type="AlphaFoldDB" id="A0A1Y1RU98"/>
<evidence type="ECO:0000256" key="4">
    <source>
        <dbReference type="ARBA" id="ARBA00022692"/>
    </source>
</evidence>
<feature type="transmembrane region" description="Helical" evidence="7">
    <location>
        <begin position="397"/>
        <end position="420"/>
    </location>
</feature>
<feature type="transmembrane region" description="Helical" evidence="7">
    <location>
        <begin position="148"/>
        <end position="168"/>
    </location>
</feature>
<sequence length="429" mass="46109">MLWVLFLSFILLCLIRVPIAFAMFISSTLAIVFEGHVPLTIVVQRIWVGLNNFPLLAVPFFMVVGQLMNETGISRRLIDFSDALVGHLKGGMAHVNVVVSMIFAGISGVSSADTSGVGSVLIPAQVKAGYPRGFTAGITAASSTLGNIIPPSLMMIIYAATAGLSVGGMFLSGIIPGVLIGTLQMGYSFFVAYRLGIGGDHKFSFKRLWKHSKLAILALFIPIIVIGGIIFGIFTATEASSITVLYALVLALLYREASLKKIYETFKTSLGLFSLSLFCVAAASLWGWVLAFYNIPEMVVEFMGNAGMLDSTYLIFLTVVIIFLVIGTFMDAIPAIIILQPIIGQITATAGINPYHMGIVVVLTLAIGLITPPYGLCLLISADLAELSIAKATRAMVPFYLISLFVLAVAVFLPDLMLWIPRVAMPTYM</sequence>
<dbReference type="PANTHER" id="PTHR33362">
    <property type="entry name" value="SIALIC ACID TRAP TRANSPORTER PERMEASE PROTEIN SIAT-RELATED"/>
    <property type="match status" value="1"/>
</dbReference>
<gene>
    <name evidence="9" type="ORF">B4O97_18480</name>
</gene>
<feature type="transmembrane region" description="Helical" evidence="7">
    <location>
        <begin position="174"/>
        <end position="193"/>
    </location>
</feature>
<evidence type="ECO:0000256" key="5">
    <source>
        <dbReference type="ARBA" id="ARBA00022989"/>
    </source>
</evidence>
<dbReference type="STRING" id="1963862.B4O97_18480"/>
<dbReference type="Proteomes" id="UP000192343">
    <property type="component" value="Unassembled WGS sequence"/>
</dbReference>
<dbReference type="InterPro" id="IPR010656">
    <property type="entry name" value="DctM"/>
</dbReference>
<keyword evidence="3" id="KW-0997">Cell inner membrane</keyword>
<evidence type="ECO:0000313" key="9">
    <source>
        <dbReference type="EMBL" id="ORC30238.1"/>
    </source>
</evidence>
<feature type="domain" description="TRAP C4-dicarboxylate transport system permease DctM subunit" evidence="8">
    <location>
        <begin position="6"/>
        <end position="415"/>
    </location>
</feature>
<organism evidence="9 10">
    <name type="scientific">Marispirochaeta aestuarii</name>
    <dbReference type="NCBI Taxonomy" id="1963862"/>
    <lineage>
        <taxon>Bacteria</taxon>
        <taxon>Pseudomonadati</taxon>
        <taxon>Spirochaetota</taxon>
        <taxon>Spirochaetia</taxon>
        <taxon>Spirochaetales</taxon>
        <taxon>Spirochaetaceae</taxon>
        <taxon>Marispirochaeta</taxon>
    </lineage>
</organism>
<dbReference type="GO" id="GO:0022857">
    <property type="term" value="F:transmembrane transporter activity"/>
    <property type="evidence" value="ECO:0007669"/>
    <property type="project" value="TreeGrafter"/>
</dbReference>
<evidence type="ECO:0000256" key="2">
    <source>
        <dbReference type="ARBA" id="ARBA00022475"/>
    </source>
</evidence>
<reference evidence="9 10" key="1">
    <citation type="submission" date="2017-03" db="EMBL/GenBank/DDBJ databases">
        <title>Draft Genome sequence of Marispirochaeta sp. strain JC444.</title>
        <authorList>
            <person name="Shivani Y."/>
            <person name="Subhash Y."/>
            <person name="Sasikala C."/>
            <person name="Ramana C."/>
        </authorList>
    </citation>
    <scope>NUCLEOTIDE SEQUENCE [LARGE SCALE GENOMIC DNA]</scope>
    <source>
        <strain evidence="9 10">JC444</strain>
    </source>
</reference>
<accession>A0A1Y1RU98</accession>
<feature type="transmembrane region" description="Helical" evidence="7">
    <location>
        <begin position="313"/>
        <end position="339"/>
    </location>
</feature>
<dbReference type="InterPro" id="IPR004681">
    <property type="entry name" value="TRAP_DctM"/>
</dbReference>
<keyword evidence="4 7" id="KW-0812">Transmembrane</keyword>
<dbReference type="OrthoDB" id="370245at2"/>
<dbReference type="GO" id="GO:0005886">
    <property type="term" value="C:plasma membrane"/>
    <property type="evidence" value="ECO:0007669"/>
    <property type="project" value="UniProtKB-SubCell"/>
</dbReference>
<proteinExistence type="predicted"/>
<keyword evidence="5 7" id="KW-1133">Transmembrane helix</keyword>
<evidence type="ECO:0000313" key="10">
    <source>
        <dbReference type="Proteomes" id="UP000192343"/>
    </source>
</evidence>
<keyword evidence="6 7" id="KW-0472">Membrane</keyword>
<protein>
    <recommendedName>
        <fullName evidence="8">TRAP C4-dicarboxylate transport system permease DctM subunit domain-containing protein</fullName>
    </recommendedName>
</protein>
<evidence type="ECO:0000256" key="7">
    <source>
        <dbReference type="SAM" id="Phobius"/>
    </source>
</evidence>
<feature type="transmembrane region" description="Helical" evidence="7">
    <location>
        <begin position="46"/>
        <end position="68"/>
    </location>
</feature>
<feature type="transmembrane region" description="Helical" evidence="7">
    <location>
        <begin position="214"/>
        <end position="234"/>
    </location>
</feature>
<evidence type="ECO:0000259" key="8">
    <source>
        <dbReference type="Pfam" id="PF06808"/>
    </source>
</evidence>
<feature type="transmembrane region" description="Helical" evidence="7">
    <location>
        <begin position="359"/>
        <end position="382"/>
    </location>
</feature>
<evidence type="ECO:0000256" key="3">
    <source>
        <dbReference type="ARBA" id="ARBA00022519"/>
    </source>
</evidence>